<accession>A0A8H6ZR75</accession>
<dbReference type="GO" id="GO:0003755">
    <property type="term" value="F:peptidyl-prolyl cis-trans isomerase activity"/>
    <property type="evidence" value="ECO:0007669"/>
    <property type="project" value="InterPro"/>
</dbReference>
<feature type="domain" description="Nucleoplasmin-like" evidence="2">
    <location>
        <begin position="14"/>
        <end position="100"/>
    </location>
</feature>
<protein>
    <recommendedName>
        <fullName evidence="2">Nucleoplasmin-like domain-containing protein</fullName>
    </recommendedName>
</protein>
<comment type="caution">
    <text evidence="3">The sequence shown here is derived from an EMBL/GenBank/DDBJ whole genome shotgun (WGS) entry which is preliminary data.</text>
</comment>
<proteinExistence type="predicted"/>
<dbReference type="OrthoDB" id="3129846at2759"/>
<dbReference type="RefSeq" id="XP_036629106.1">
    <property type="nucleotide sequence ID" value="XM_036779717.1"/>
</dbReference>
<evidence type="ECO:0000256" key="1">
    <source>
        <dbReference type="SAM" id="MobiDB-lite"/>
    </source>
</evidence>
<reference evidence="3" key="1">
    <citation type="submission" date="2019-07" db="EMBL/GenBank/DDBJ databases">
        <authorList>
            <person name="Palmer J.M."/>
        </authorList>
    </citation>
    <scope>NUCLEOTIDE SEQUENCE</scope>
    <source>
        <strain evidence="3">PC9</strain>
    </source>
</reference>
<feature type="compositionally biased region" description="Acidic residues" evidence="1">
    <location>
        <begin position="137"/>
        <end position="182"/>
    </location>
</feature>
<dbReference type="GeneID" id="59380041"/>
<evidence type="ECO:0000313" key="4">
    <source>
        <dbReference type="Proteomes" id="UP000623687"/>
    </source>
</evidence>
<dbReference type="EMBL" id="JACETU010000007">
    <property type="protein sequence ID" value="KAF7424912.1"/>
    <property type="molecule type" value="Genomic_DNA"/>
</dbReference>
<feature type="compositionally biased region" description="Polar residues" evidence="1">
    <location>
        <begin position="188"/>
        <end position="201"/>
    </location>
</feature>
<sequence>MTVCYVEDSLWSRVYSGNRSHLLANESVLLTHVALAGDQASERSYVEVHYTDDSGNKCVCHFGALEGGKTEHIQVYLPFFAYNQYTISISGSADICFAGSKLVVDSDEPAVRGGPGQWPKYVGVGELSDPTQTTPLNEEEGCSEEEDEESHEEEVKEIEEVSEEEDEETEEEDEETEEEDDEVPAHGGQSTPMRSKPSSPVKTLAVPVKLETVQPSQTRKKAPTSKPKVDRAESTSSPVKTLAATVKLETPRAQTKAPTSNPPTTIPESPNPKKRAVANADLPESPKRHKKEQAKEGHADAPTHKDEQEGTGLVIQHGDEVDVQYVLSVQNQDGTYTIRREAITLTTVKIGDEAALFGVSRYLEGMRGGGVRKLFIPSGVLETKGKRSRKVWMLKVRASTAVSRAA</sequence>
<feature type="compositionally biased region" description="Basic and acidic residues" evidence="1">
    <location>
        <begin position="293"/>
        <end position="307"/>
    </location>
</feature>
<dbReference type="SUPFAM" id="SSF54534">
    <property type="entry name" value="FKBP-like"/>
    <property type="match status" value="1"/>
</dbReference>
<evidence type="ECO:0000313" key="3">
    <source>
        <dbReference type="EMBL" id="KAF7424912.1"/>
    </source>
</evidence>
<dbReference type="Pfam" id="PF17800">
    <property type="entry name" value="NPL"/>
    <property type="match status" value="1"/>
</dbReference>
<evidence type="ECO:0000259" key="2">
    <source>
        <dbReference type="Pfam" id="PF17800"/>
    </source>
</evidence>
<dbReference type="AlphaFoldDB" id="A0A8H6ZR75"/>
<dbReference type="VEuPathDB" id="FungiDB:PC9H_010223"/>
<organism evidence="3 4">
    <name type="scientific">Pleurotus ostreatus</name>
    <name type="common">Oyster mushroom</name>
    <name type="synonym">White-rot fungus</name>
    <dbReference type="NCBI Taxonomy" id="5322"/>
    <lineage>
        <taxon>Eukaryota</taxon>
        <taxon>Fungi</taxon>
        <taxon>Dikarya</taxon>
        <taxon>Basidiomycota</taxon>
        <taxon>Agaricomycotina</taxon>
        <taxon>Agaricomycetes</taxon>
        <taxon>Agaricomycetidae</taxon>
        <taxon>Agaricales</taxon>
        <taxon>Pleurotineae</taxon>
        <taxon>Pleurotaceae</taxon>
        <taxon>Pleurotus</taxon>
    </lineage>
</organism>
<feature type="region of interest" description="Disordered" evidence="1">
    <location>
        <begin position="108"/>
        <end position="307"/>
    </location>
</feature>
<name>A0A8H6ZR75_PLEOS</name>
<keyword evidence="4" id="KW-1185">Reference proteome</keyword>
<dbReference type="Gene3D" id="3.10.50.40">
    <property type="match status" value="1"/>
</dbReference>
<dbReference type="InterPro" id="IPR041232">
    <property type="entry name" value="NPL"/>
</dbReference>
<gene>
    <name evidence="3" type="ORF">PC9H_010223</name>
</gene>
<dbReference type="InterPro" id="IPR046357">
    <property type="entry name" value="PPIase_dom_sf"/>
</dbReference>
<dbReference type="Proteomes" id="UP000623687">
    <property type="component" value="Unassembled WGS sequence"/>
</dbReference>